<keyword evidence="2" id="KW-1185">Reference proteome</keyword>
<comment type="caution">
    <text evidence="1">The sequence shown here is derived from an EMBL/GenBank/DDBJ whole genome shotgun (WGS) entry which is preliminary data.</text>
</comment>
<dbReference type="Proteomes" id="UP000317894">
    <property type="component" value="Unassembled WGS sequence"/>
</dbReference>
<dbReference type="OrthoDB" id="6432007at2"/>
<name>A0A552UAK0_9SPHN</name>
<dbReference type="PROSITE" id="PS51257">
    <property type="entry name" value="PROKAR_LIPOPROTEIN"/>
    <property type="match status" value="1"/>
</dbReference>
<dbReference type="RefSeq" id="WP_144335418.1">
    <property type="nucleotide sequence ID" value="NZ_VJWA01000002.1"/>
</dbReference>
<dbReference type="AlphaFoldDB" id="A0A552UAK0"/>
<evidence type="ECO:0008006" key="3">
    <source>
        <dbReference type="Google" id="ProtNLM"/>
    </source>
</evidence>
<proteinExistence type="predicted"/>
<accession>A0A552UAK0</accession>
<gene>
    <name evidence="1" type="ORF">FMM06_16625</name>
</gene>
<evidence type="ECO:0000313" key="1">
    <source>
        <dbReference type="EMBL" id="TRW15250.1"/>
    </source>
</evidence>
<sequence>MTRFAWLGGAAVVAAAAGVALLSGCALTPRVDYHGLADAARADNWVPYALTDTTIAIGTGEALGDKLSLARATPACDETGCEPAIAAVAVPIAFDGELLALAPRSRPLISTEISPTYWPDSLRLKVLTVEAKDHTLEAITAVGTIVTGAAKLGGMRSADEDDGVELQLPLIIDLADAKKALGKAQPLPDNPGWTMEARFTDRPPGQAGFLARADRGRVHNALLTSICRPLRLELKYGETKTIVTVTVRVADPDWLVAIPFPAKGSLTLHPLCGADVQAQPVTRVTADKVAETLFAQVEAVRAAR</sequence>
<reference evidence="1 2" key="1">
    <citation type="submission" date="2019-07" db="EMBL/GenBank/DDBJ databases">
        <title>Novel species isolated from glacier.</title>
        <authorList>
            <person name="Liu Q."/>
            <person name="Xin Y.-H."/>
        </authorList>
    </citation>
    <scope>NUCLEOTIDE SEQUENCE [LARGE SCALE GENOMIC DNA]</scope>
    <source>
        <strain evidence="1 2">LB1R16</strain>
    </source>
</reference>
<evidence type="ECO:0000313" key="2">
    <source>
        <dbReference type="Proteomes" id="UP000317894"/>
    </source>
</evidence>
<protein>
    <recommendedName>
        <fullName evidence="3">Lipoprotein</fullName>
    </recommendedName>
</protein>
<organism evidence="1 2">
    <name type="scientific">Glacieibacterium frigidum</name>
    <dbReference type="NCBI Taxonomy" id="2593303"/>
    <lineage>
        <taxon>Bacteria</taxon>
        <taxon>Pseudomonadati</taxon>
        <taxon>Pseudomonadota</taxon>
        <taxon>Alphaproteobacteria</taxon>
        <taxon>Sphingomonadales</taxon>
        <taxon>Sphingosinicellaceae</taxon>
        <taxon>Glacieibacterium</taxon>
    </lineage>
</organism>
<dbReference type="EMBL" id="VJWA01000002">
    <property type="protein sequence ID" value="TRW15250.1"/>
    <property type="molecule type" value="Genomic_DNA"/>
</dbReference>